<dbReference type="EMBL" id="AP017928">
    <property type="protein sequence ID" value="BBA36621.1"/>
    <property type="molecule type" value="Genomic_DNA"/>
</dbReference>
<dbReference type="NCBIfam" id="NF006598">
    <property type="entry name" value="PRK09135.1"/>
    <property type="match status" value="1"/>
</dbReference>
<evidence type="ECO:0000313" key="3">
    <source>
        <dbReference type="EMBL" id="BBA36621.1"/>
    </source>
</evidence>
<dbReference type="InterPro" id="IPR036291">
    <property type="entry name" value="NAD(P)-bd_dom_sf"/>
</dbReference>
<dbReference type="Proteomes" id="UP000266313">
    <property type="component" value="Chromosome"/>
</dbReference>
<accession>A0A250L060</accession>
<evidence type="ECO:0000313" key="4">
    <source>
        <dbReference type="Proteomes" id="UP000266313"/>
    </source>
</evidence>
<dbReference type="PRINTS" id="PR00080">
    <property type="entry name" value="SDRFAMILY"/>
</dbReference>
<name>A0A250L060_9GAMM</name>
<dbReference type="AlphaFoldDB" id="A0A250L060"/>
<proteinExistence type="inferred from homology"/>
<protein>
    <recommendedName>
        <fullName evidence="5">Pteridine reductase</fullName>
    </recommendedName>
</protein>
<dbReference type="SUPFAM" id="SSF51735">
    <property type="entry name" value="NAD(P)-binding Rossmann-fold domains"/>
    <property type="match status" value="1"/>
</dbReference>
<evidence type="ECO:0000256" key="2">
    <source>
        <dbReference type="ARBA" id="ARBA00023002"/>
    </source>
</evidence>
<dbReference type="Pfam" id="PF13561">
    <property type="entry name" value="adh_short_C2"/>
    <property type="match status" value="1"/>
</dbReference>
<dbReference type="PRINTS" id="PR00081">
    <property type="entry name" value="GDHRDH"/>
</dbReference>
<keyword evidence="2" id="KW-0560">Oxidoreductase</keyword>
<sequence>MKSALVTGAARRIGAEIARRLHAAGYHIVLHYHQSAADAEALADELNSRREDSVKLLQADLRETHKLNEVVQRAAAAWGGLDVLVNNASGFYATPLGTVTEEQWSDLLSSNLKAPFFLAQAAVPCLRGRNGCIINIGDIYADRPLGDYSVYSLAKAGLAGMTRVLAKELAPDIRVNGVAPGAILWPEHVADPIRNAEILARVPMKRAGQASDIAKAVLFLVEDAPYVTGQILVVDGGRSLFS</sequence>
<dbReference type="Gene3D" id="3.40.50.720">
    <property type="entry name" value="NAD(P)-binding Rossmann-like Domain"/>
    <property type="match status" value="1"/>
</dbReference>
<dbReference type="GO" id="GO:0016491">
    <property type="term" value="F:oxidoreductase activity"/>
    <property type="evidence" value="ECO:0007669"/>
    <property type="project" value="UniProtKB-KW"/>
</dbReference>
<evidence type="ECO:0000256" key="1">
    <source>
        <dbReference type="ARBA" id="ARBA00006484"/>
    </source>
</evidence>
<dbReference type="FunFam" id="3.40.50.720:FF:000084">
    <property type="entry name" value="Short-chain dehydrogenase reductase"/>
    <property type="match status" value="1"/>
</dbReference>
<dbReference type="PANTHER" id="PTHR43639">
    <property type="entry name" value="OXIDOREDUCTASE, SHORT-CHAIN DEHYDROGENASE/REDUCTASE FAMILY (AFU_ORTHOLOGUE AFUA_5G02870)"/>
    <property type="match status" value="1"/>
</dbReference>
<evidence type="ECO:0008006" key="5">
    <source>
        <dbReference type="Google" id="ProtNLM"/>
    </source>
</evidence>
<comment type="similarity">
    <text evidence="1">Belongs to the short-chain dehydrogenases/reductases (SDR) family.</text>
</comment>
<gene>
    <name evidence="3" type="ORF">sS8_4691</name>
</gene>
<reference evidence="3 4" key="1">
    <citation type="submission" date="2016-12" db="EMBL/GenBank/DDBJ databases">
        <title>Genome sequencing of Methylocaldum marinum.</title>
        <authorList>
            <person name="Takeuchi M."/>
            <person name="Kamagata Y."/>
            <person name="Hiraoka S."/>
            <person name="Oshima K."/>
            <person name="Hattori M."/>
            <person name="Iwasaki W."/>
        </authorList>
    </citation>
    <scope>NUCLEOTIDE SEQUENCE [LARGE SCALE GENOMIC DNA]</scope>
    <source>
        <strain evidence="3 4">S8</strain>
    </source>
</reference>
<dbReference type="PANTHER" id="PTHR43639:SF1">
    <property type="entry name" value="SHORT-CHAIN DEHYDROGENASE_REDUCTASE FAMILY PROTEIN"/>
    <property type="match status" value="1"/>
</dbReference>
<dbReference type="KEGG" id="mmai:sS8_4691"/>
<organism evidence="3 4">
    <name type="scientific">Methylocaldum marinum</name>
    <dbReference type="NCBI Taxonomy" id="1432792"/>
    <lineage>
        <taxon>Bacteria</taxon>
        <taxon>Pseudomonadati</taxon>
        <taxon>Pseudomonadota</taxon>
        <taxon>Gammaproteobacteria</taxon>
        <taxon>Methylococcales</taxon>
        <taxon>Methylococcaceae</taxon>
        <taxon>Methylocaldum</taxon>
    </lineage>
</organism>
<keyword evidence="4" id="KW-1185">Reference proteome</keyword>
<dbReference type="InterPro" id="IPR002347">
    <property type="entry name" value="SDR_fam"/>
</dbReference>